<dbReference type="Gene3D" id="3.40.50.300">
    <property type="entry name" value="P-loop containing nucleotide triphosphate hydrolases"/>
    <property type="match status" value="1"/>
</dbReference>
<evidence type="ECO:0000256" key="1">
    <source>
        <dbReference type="ARBA" id="ARBA00004323"/>
    </source>
</evidence>
<keyword evidence="2" id="KW-0808">Transferase</keyword>
<evidence type="ECO:0000256" key="7">
    <source>
        <dbReference type="ARBA" id="ARBA00023180"/>
    </source>
</evidence>
<accession>A0ABU5ELG8</accession>
<evidence type="ECO:0000313" key="8">
    <source>
        <dbReference type="EMBL" id="MDY2587172.1"/>
    </source>
</evidence>
<dbReference type="Proteomes" id="UP001285855">
    <property type="component" value="Unassembled WGS sequence"/>
</dbReference>
<sequence>MISHAHKCIFIHIPKTAGSSINSFFHPDVKFHFKNADYDRLFGWCPKRKLHMQHATASQLLETELISEEIWNTYYKFTFVRNPWDRSYSDYLWMKQFANIKDSFKNYMRQAGDFTTILNDNTKDTFLGDHILGQHKFFDLKGPLEVDFLGRFENFSNDIQTVLKTVGINRQFNRNLNKSKRKFNHYSRFYSNSNRDLVLEKYRKDIELFGYDFEDKRTGLYKLKSLL</sequence>
<proteinExistence type="predicted"/>
<evidence type="ECO:0000313" key="9">
    <source>
        <dbReference type="Proteomes" id="UP001285855"/>
    </source>
</evidence>
<evidence type="ECO:0000256" key="4">
    <source>
        <dbReference type="ARBA" id="ARBA00022989"/>
    </source>
</evidence>
<protein>
    <submittedName>
        <fullName evidence="8">Sulfotransferase family 2 domain-containing protein</fullName>
    </submittedName>
</protein>
<keyword evidence="6" id="KW-0472">Membrane</keyword>
<dbReference type="SUPFAM" id="SSF52540">
    <property type="entry name" value="P-loop containing nucleoside triphosphate hydrolases"/>
    <property type="match status" value="1"/>
</dbReference>
<evidence type="ECO:0000256" key="2">
    <source>
        <dbReference type="ARBA" id="ARBA00022679"/>
    </source>
</evidence>
<name>A0ABU5ELG8_9FLAO</name>
<reference evidence="8 9" key="1">
    <citation type="submission" date="2023-11" db="EMBL/GenBank/DDBJ databases">
        <title>Winogradskyella pelagius sp. nov., isolated from coastal sediment.</title>
        <authorList>
            <person name="Li F."/>
        </authorList>
    </citation>
    <scope>NUCLEOTIDE SEQUENCE [LARGE SCALE GENOMIC DNA]</scope>
    <source>
        <strain evidence="8 9">KCTC 23502</strain>
    </source>
</reference>
<dbReference type="PANTHER" id="PTHR12137:SF54">
    <property type="entry name" value="CARBOHYDRATE SULFOTRANSFERASE"/>
    <property type="match status" value="1"/>
</dbReference>
<comment type="caution">
    <text evidence="8">The sequence shown here is derived from an EMBL/GenBank/DDBJ whole genome shotgun (WGS) entry which is preliminary data.</text>
</comment>
<organism evidence="8 9">
    <name type="scientific">Winogradskyella aquimaris</name>
    <dbReference type="NCBI Taxonomy" id="864074"/>
    <lineage>
        <taxon>Bacteria</taxon>
        <taxon>Pseudomonadati</taxon>
        <taxon>Bacteroidota</taxon>
        <taxon>Flavobacteriia</taxon>
        <taxon>Flavobacteriales</taxon>
        <taxon>Flavobacteriaceae</taxon>
        <taxon>Winogradskyella</taxon>
    </lineage>
</organism>
<evidence type="ECO:0000256" key="5">
    <source>
        <dbReference type="ARBA" id="ARBA00023034"/>
    </source>
</evidence>
<gene>
    <name evidence="8" type="ORF">SNF14_07460</name>
</gene>
<comment type="subcellular location">
    <subcellularLocation>
        <location evidence="1">Golgi apparatus membrane</location>
        <topology evidence="1">Single-pass type II membrane protein</topology>
    </subcellularLocation>
</comment>
<evidence type="ECO:0000256" key="3">
    <source>
        <dbReference type="ARBA" id="ARBA00022692"/>
    </source>
</evidence>
<keyword evidence="7" id="KW-0325">Glycoprotein</keyword>
<dbReference type="Pfam" id="PF03567">
    <property type="entry name" value="Sulfotransfer_2"/>
    <property type="match status" value="1"/>
</dbReference>
<dbReference type="InterPro" id="IPR005331">
    <property type="entry name" value="Sulfotransferase"/>
</dbReference>
<keyword evidence="3" id="KW-0812">Transmembrane</keyword>
<keyword evidence="4" id="KW-1133">Transmembrane helix</keyword>
<keyword evidence="9" id="KW-1185">Reference proteome</keyword>
<keyword evidence="5" id="KW-0333">Golgi apparatus</keyword>
<evidence type="ECO:0000256" key="6">
    <source>
        <dbReference type="ARBA" id="ARBA00023136"/>
    </source>
</evidence>
<dbReference type="InterPro" id="IPR018011">
    <property type="entry name" value="Carb_sulfotrans_8-10"/>
</dbReference>
<dbReference type="InterPro" id="IPR027417">
    <property type="entry name" value="P-loop_NTPase"/>
</dbReference>
<dbReference type="RefSeq" id="WP_320555544.1">
    <property type="nucleotide sequence ID" value="NZ_JAXDAE010000006.1"/>
</dbReference>
<dbReference type="PANTHER" id="PTHR12137">
    <property type="entry name" value="CARBOHYDRATE SULFOTRANSFERASE"/>
    <property type="match status" value="1"/>
</dbReference>
<dbReference type="EMBL" id="JAXDAE010000006">
    <property type="protein sequence ID" value="MDY2587172.1"/>
    <property type="molecule type" value="Genomic_DNA"/>
</dbReference>